<feature type="region of interest" description="Disordered" evidence="5">
    <location>
        <begin position="240"/>
        <end position="280"/>
    </location>
</feature>
<sequence length="1067" mass="112062">MRLHRLDLTAFGPFPGRESIDFDALSGAGLFLLRGETGSGKTSLLDAVCFGLYGRLPGVRAGSEKRIRSDYAQPEVAPEVEVEFSVRGRRLRVTRSPEWERPKKRGTGSTRAMAKALVAEWDGQAWNALSSRLDEVGQLVGAVLGMDVHQFTRVAMLPQGEFAAFLRSTDADREKLLKRLFDTALFDTTVEQAQARKKELAEQVGARGQARQAMVAQLAGNVAAHFGEHILEVGREPLREQAGAQSEPTQREVPAAPGDSAGSVDAADAAERPGDPDWFERLGRHAQHGVDQAEALLRERRELSTTARVASDEGAQRVSDAAQLAQWLRRHEALEAGRTAADADEARLSLHQRGVAVRSELDAAASGKKTLERAVDGGHERLASLRAVPLNTLTAEGISAEDWNAYLDQSAEEAAERDAPRVGATLEWIATAEAAAESAAQALKAEHLAASARKHAQQRAAAADKARIAAQAARDAVAKAEQGLATAVDAAAKAPAPLQAPESWDAEHERAVALHGAAERAQKAQHAVGKAEEAAAGAAAALGEAERELDRVREARSGALVAVLAAELVDAQPCPVCGSPDHPEPATTQESLPVQLAEQTLKAAEVALAGAREQREARLTAVSAAQAAHAEASAAAQGFTPETAQAQSQAVAARRAESAAQQQAHRAATLHAEEAQKLHAAATAAAQAKDEALLGLEAELEQAQAAVSEAEQLAQEAAAGHQDLPSRRAAIGTWLTALGAAREAWSLVASARVQAATAAQRAQEALERAGMSAEAAAQAVLPQQQADVVAARVRAVAGERAKLQELEATEPLKRARLADQGGVVVPHDEALADLAAAAVQAAKASDEAATALGLVRAVHQDIERQAQQVARLDLEVGPLLRKSQTAAAIADVLAGNGENQLNMSLPTYVLAARLESVAEAATHRLDAMSDGRYRLVHVDAKSGNRKSGLGLAVEDSWTGVQRAPQTLSGGESFMASLALALGLADVVQEESGGVDVETLFVDEGFGTLDPETLELVLDGLDQLRRGGRLVGVVSHVAELGSRIPAQVRVSKTRQGSTAQVVGVGESD</sequence>
<evidence type="ECO:0000313" key="7">
    <source>
        <dbReference type="EMBL" id="RKW71890.1"/>
    </source>
</evidence>
<proteinExistence type="inferred from homology"/>
<name>A0A496PMX1_9MICC</name>
<evidence type="ECO:0000256" key="1">
    <source>
        <dbReference type="ARBA" id="ARBA00006930"/>
    </source>
</evidence>
<reference evidence="7 8" key="1">
    <citation type="submission" date="2018-07" db="EMBL/GenBank/DDBJ databases">
        <title>Arthrobacter sp. nov., isolated from raw cow's milk with high bacterial count.</title>
        <authorList>
            <person name="Hahne J."/>
            <person name="Isele D."/>
            <person name="Lipski A."/>
        </authorList>
    </citation>
    <scope>NUCLEOTIDE SEQUENCE [LARGE SCALE GENOMIC DNA]</scope>
    <source>
        <strain evidence="7 8">JZ R-183</strain>
    </source>
</reference>
<dbReference type="InterPro" id="IPR027417">
    <property type="entry name" value="P-loop_NTPase"/>
</dbReference>
<dbReference type="InterPro" id="IPR025662">
    <property type="entry name" value="Sigma_54_int_dom_ATP-bd_1"/>
</dbReference>
<comment type="caution">
    <text evidence="7">The sequence shown here is derived from an EMBL/GenBank/DDBJ whole genome shotgun (WGS) entry which is preliminary data.</text>
</comment>
<feature type="domain" description="Rad50/SbcC-type AAA" evidence="6">
    <location>
        <begin position="5"/>
        <end position="202"/>
    </location>
</feature>
<dbReference type="RefSeq" id="WP_121484151.1">
    <property type="nucleotide sequence ID" value="NZ_QQXL01000001.1"/>
</dbReference>
<feature type="coiled-coil region" evidence="4">
    <location>
        <begin position="686"/>
        <end position="720"/>
    </location>
</feature>
<feature type="compositionally biased region" description="Low complexity" evidence="5">
    <location>
        <begin position="255"/>
        <end position="267"/>
    </location>
</feature>
<evidence type="ECO:0000256" key="2">
    <source>
        <dbReference type="ARBA" id="ARBA00011322"/>
    </source>
</evidence>
<dbReference type="GO" id="GO:0016887">
    <property type="term" value="F:ATP hydrolysis activity"/>
    <property type="evidence" value="ECO:0007669"/>
    <property type="project" value="InterPro"/>
</dbReference>
<dbReference type="InterPro" id="IPR038729">
    <property type="entry name" value="Rad50/SbcC_AAA"/>
</dbReference>
<dbReference type="Proteomes" id="UP000273119">
    <property type="component" value="Unassembled WGS sequence"/>
</dbReference>
<dbReference type="PANTHER" id="PTHR32114">
    <property type="entry name" value="ABC TRANSPORTER ABCH.3"/>
    <property type="match status" value="1"/>
</dbReference>
<dbReference type="Gene3D" id="3.40.50.300">
    <property type="entry name" value="P-loop containing nucleotide triphosphate hydrolases"/>
    <property type="match status" value="2"/>
</dbReference>
<keyword evidence="8" id="KW-1185">Reference proteome</keyword>
<dbReference type="Pfam" id="PF13476">
    <property type="entry name" value="AAA_23"/>
    <property type="match status" value="1"/>
</dbReference>
<evidence type="ECO:0000313" key="8">
    <source>
        <dbReference type="Proteomes" id="UP000273119"/>
    </source>
</evidence>
<dbReference type="PROSITE" id="PS00675">
    <property type="entry name" value="SIGMA54_INTERACT_1"/>
    <property type="match status" value="1"/>
</dbReference>
<dbReference type="GO" id="GO:0006302">
    <property type="term" value="P:double-strand break repair"/>
    <property type="evidence" value="ECO:0007669"/>
    <property type="project" value="InterPro"/>
</dbReference>
<gene>
    <name evidence="7" type="ORF">DWQ67_03405</name>
</gene>
<accession>A0A496PMX1</accession>
<dbReference type="Pfam" id="PF13558">
    <property type="entry name" value="SbcC_Walker_B"/>
    <property type="match status" value="1"/>
</dbReference>
<comment type="subunit">
    <text evidence="2">Heterodimer of SbcC and SbcD.</text>
</comment>
<protein>
    <recommendedName>
        <fullName evidence="3">Nuclease SbcCD subunit C</fullName>
    </recommendedName>
</protein>
<dbReference type="PANTHER" id="PTHR32114:SF2">
    <property type="entry name" value="ABC TRANSPORTER ABCH.3"/>
    <property type="match status" value="1"/>
</dbReference>
<evidence type="ECO:0000256" key="3">
    <source>
        <dbReference type="ARBA" id="ARBA00013368"/>
    </source>
</evidence>
<evidence type="ECO:0000256" key="4">
    <source>
        <dbReference type="SAM" id="Coils"/>
    </source>
</evidence>
<dbReference type="EMBL" id="QQXL01000001">
    <property type="protein sequence ID" value="RKW71890.1"/>
    <property type="molecule type" value="Genomic_DNA"/>
</dbReference>
<dbReference type="AlphaFoldDB" id="A0A496PMX1"/>
<keyword evidence="4" id="KW-0175">Coiled coil</keyword>
<comment type="similarity">
    <text evidence="1">Belongs to the SMC family. SbcC subfamily.</text>
</comment>
<evidence type="ECO:0000256" key="5">
    <source>
        <dbReference type="SAM" id="MobiDB-lite"/>
    </source>
</evidence>
<dbReference type="SUPFAM" id="SSF52540">
    <property type="entry name" value="P-loop containing nucleoside triphosphate hydrolases"/>
    <property type="match status" value="1"/>
</dbReference>
<evidence type="ECO:0000259" key="6">
    <source>
        <dbReference type="Pfam" id="PF13476"/>
    </source>
</evidence>
<organism evidence="7 8">
    <name type="scientific">Galactobacter caseinivorans</name>
    <dbReference type="NCBI Taxonomy" id="2676123"/>
    <lineage>
        <taxon>Bacteria</taxon>
        <taxon>Bacillati</taxon>
        <taxon>Actinomycetota</taxon>
        <taxon>Actinomycetes</taxon>
        <taxon>Micrococcales</taxon>
        <taxon>Micrococcaceae</taxon>
        <taxon>Galactobacter</taxon>
    </lineage>
</organism>
<feature type="compositionally biased region" description="Basic and acidic residues" evidence="5">
    <location>
        <begin position="269"/>
        <end position="280"/>
    </location>
</feature>